<sequence>MELLQRIEQGLKDAMREKDENKRNAIRLLLTAIKNKEKELRRSPDEGEIQQLIVSQIKQRRDSIEQYVKAGRQELAAREEAEIGILQTFLPEALSPEELSKLIDEALAEAGAQSVKEMGKVMKILMPKVAGRAEGKQVNELVRQKLQG</sequence>
<evidence type="ECO:0000313" key="2">
    <source>
        <dbReference type="Proteomes" id="UP001144372"/>
    </source>
</evidence>
<gene>
    <name evidence="1" type="primary">yqeY</name>
    <name evidence="1" type="ORF">DAMNIGENAA_12970</name>
</gene>
<evidence type="ECO:0000313" key="1">
    <source>
        <dbReference type="EMBL" id="GLI33864.1"/>
    </source>
</evidence>
<dbReference type="Gene3D" id="1.10.1510.10">
    <property type="entry name" value="Uncharacterised protein YqeY/AIM41 PF09424, N-terminal domain"/>
    <property type="match status" value="1"/>
</dbReference>
<name>A0A9W6D2S6_9BACT</name>
<dbReference type="AlphaFoldDB" id="A0A9W6D2S6"/>
<keyword evidence="2" id="KW-1185">Reference proteome</keyword>
<dbReference type="InterPro" id="IPR042184">
    <property type="entry name" value="YqeY/Aim41_N"/>
</dbReference>
<comment type="caution">
    <text evidence="1">The sequence shown here is derived from an EMBL/GenBank/DDBJ whole genome shotgun (WGS) entry which is preliminary data.</text>
</comment>
<dbReference type="RefSeq" id="WP_281793111.1">
    <property type="nucleotide sequence ID" value="NZ_BSDR01000001.1"/>
</dbReference>
<accession>A0A9W6D2S6</accession>
<proteinExistence type="predicted"/>
<organism evidence="1 2">
    <name type="scientific">Desulforhabdus amnigena</name>
    <dbReference type="NCBI Taxonomy" id="40218"/>
    <lineage>
        <taxon>Bacteria</taxon>
        <taxon>Pseudomonadati</taxon>
        <taxon>Thermodesulfobacteriota</taxon>
        <taxon>Syntrophobacteria</taxon>
        <taxon>Syntrophobacterales</taxon>
        <taxon>Syntrophobacteraceae</taxon>
        <taxon>Desulforhabdus</taxon>
    </lineage>
</organism>
<dbReference type="Pfam" id="PF09424">
    <property type="entry name" value="YqeY"/>
    <property type="match status" value="1"/>
</dbReference>
<protein>
    <submittedName>
        <fullName evidence="1">Aspartyl-tRNA amidotransferase subunit B</fullName>
    </submittedName>
</protein>
<dbReference type="Proteomes" id="UP001144372">
    <property type="component" value="Unassembled WGS sequence"/>
</dbReference>
<dbReference type="InterPro" id="IPR003789">
    <property type="entry name" value="Asn/Gln_tRNA_amidoTrase-B-like"/>
</dbReference>
<dbReference type="PANTHER" id="PTHR28055">
    <property type="entry name" value="ALTERED INHERITANCE OF MITOCHONDRIA PROTEIN 41, MITOCHONDRIAL"/>
    <property type="match status" value="1"/>
</dbReference>
<dbReference type="SUPFAM" id="SSF89095">
    <property type="entry name" value="GatB/YqeY motif"/>
    <property type="match status" value="1"/>
</dbReference>
<dbReference type="EMBL" id="BSDR01000001">
    <property type="protein sequence ID" value="GLI33864.1"/>
    <property type="molecule type" value="Genomic_DNA"/>
</dbReference>
<reference evidence="1" key="1">
    <citation type="submission" date="2022-12" db="EMBL/GenBank/DDBJ databases">
        <title>Reference genome sequencing for broad-spectrum identification of bacterial and archaeal isolates by mass spectrometry.</title>
        <authorList>
            <person name="Sekiguchi Y."/>
            <person name="Tourlousse D.M."/>
        </authorList>
    </citation>
    <scope>NUCLEOTIDE SEQUENCE</scope>
    <source>
        <strain evidence="1">ASRB1</strain>
    </source>
</reference>
<dbReference type="InterPro" id="IPR019004">
    <property type="entry name" value="YqeY/Aim41"/>
</dbReference>
<dbReference type="InterPro" id="IPR023168">
    <property type="entry name" value="GatB_Yqey_C_2"/>
</dbReference>
<dbReference type="PANTHER" id="PTHR28055:SF1">
    <property type="entry name" value="ALTERED INHERITANCE OF MITOCHONDRIA PROTEIN 41, MITOCHONDRIAL"/>
    <property type="match status" value="1"/>
</dbReference>
<dbReference type="GO" id="GO:0016884">
    <property type="term" value="F:carbon-nitrogen ligase activity, with glutamine as amido-N-donor"/>
    <property type="evidence" value="ECO:0007669"/>
    <property type="project" value="InterPro"/>
</dbReference>
<dbReference type="Gene3D" id="1.10.10.410">
    <property type="match status" value="1"/>
</dbReference>